<evidence type="ECO:0000256" key="6">
    <source>
        <dbReference type="ARBA" id="ARBA00023316"/>
    </source>
</evidence>
<comment type="similarity">
    <text evidence="2">Belongs to the YkuD family.</text>
</comment>
<evidence type="ECO:0000256" key="7">
    <source>
        <dbReference type="PROSITE-ProRule" id="PRU01373"/>
    </source>
</evidence>
<feature type="active site" description="Nucleophile" evidence="7">
    <location>
        <position position="448"/>
    </location>
</feature>
<evidence type="ECO:0000313" key="9">
    <source>
        <dbReference type="EMBL" id="PKI79937.1"/>
    </source>
</evidence>
<dbReference type="InterPro" id="IPR036366">
    <property type="entry name" value="PGBDSf"/>
</dbReference>
<dbReference type="InterPro" id="IPR038063">
    <property type="entry name" value="Transpep_catalytic_dom"/>
</dbReference>
<dbReference type="Proteomes" id="UP000233248">
    <property type="component" value="Unassembled WGS sequence"/>
</dbReference>
<keyword evidence="10" id="KW-1185">Reference proteome</keyword>
<protein>
    <recommendedName>
        <fullName evidence="8">L,D-TPase catalytic domain-containing protein</fullName>
    </recommendedName>
</protein>
<name>A0A2N1J051_9BACT</name>
<evidence type="ECO:0000256" key="4">
    <source>
        <dbReference type="ARBA" id="ARBA00022960"/>
    </source>
</evidence>
<feature type="domain" description="L,D-TPase catalytic" evidence="8">
    <location>
        <begin position="292"/>
        <end position="474"/>
    </location>
</feature>
<sequence>MKKFLIIILSFFSYLYSNSLKDEIKLINSSNKTILQEYYKFNNYNYYWISKESKIKPIAYSLINSIEKDILLKPYKNRIFNMNKIYSILKTQQFTQIEIELTLLFEKYASFLNKSIININRFDSLIKKQNQKITWQKYPLKNSKVKLLNYLSKTNSFERFKEIYKLTFPNSMQLVYELKKLEEMKEKGIKFLKLDSSTILKLNHNNQAVENLRIRLYQEGFKNSLDTNNLRVFDKKLENIIKKFQKRYGLKVDGEVGKNTYRYLNLSLEDKIEKIRLNIQRLKWLPKTLGDEFFIVNIPEFKLKLYENKNLKLSMSVVVGEKNFPTSIFSNRISNIVLNPYWRIPKSIVKKDILPKLEKDKKYLEKMGINLHENWEEDSFTYDSKYIDWSYYLNNNMDLPFRFIQQPNEKNPLGKIKFSFPNAHAIYLHDTPKKNFFNYNKRAFSHGCIRVEKPIVLLKNIYEIENNKEEIKSALKTIQSKNKQKITLKNSIPIHIVYLTAWIDEKGNLQIRDDIYGLDNIQKKAIDYSL</sequence>
<evidence type="ECO:0000256" key="1">
    <source>
        <dbReference type="ARBA" id="ARBA00004752"/>
    </source>
</evidence>
<evidence type="ECO:0000256" key="5">
    <source>
        <dbReference type="ARBA" id="ARBA00022984"/>
    </source>
</evidence>
<dbReference type="InterPro" id="IPR005490">
    <property type="entry name" value="LD_TPept_cat_dom"/>
</dbReference>
<dbReference type="Pfam" id="PF01471">
    <property type="entry name" value="PG_binding_1"/>
    <property type="match status" value="1"/>
</dbReference>
<organism evidence="9 10">
    <name type="scientific">Malaciobacter halophilus</name>
    <dbReference type="NCBI Taxonomy" id="197482"/>
    <lineage>
        <taxon>Bacteria</taxon>
        <taxon>Pseudomonadati</taxon>
        <taxon>Campylobacterota</taxon>
        <taxon>Epsilonproteobacteria</taxon>
        <taxon>Campylobacterales</taxon>
        <taxon>Arcobacteraceae</taxon>
        <taxon>Malaciobacter</taxon>
    </lineage>
</organism>
<dbReference type="Pfam" id="PF03734">
    <property type="entry name" value="YkuD"/>
    <property type="match status" value="1"/>
</dbReference>
<dbReference type="GO" id="GO:0016740">
    <property type="term" value="F:transferase activity"/>
    <property type="evidence" value="ECO:0007669"/>
    <property type="project" value="UniProtKB-KW"/>
</dbReference>
<accession>A0A2N1J051</accession>
<comment type="pathway">
    <text evidence="1 7">Cell wall biogenesis; peptidoglycan biosynthesis.</text>
</comment>
<dbReference type="Gene3D" id="2.40.440.10">
    <property type="entry name" value="L,D-transpeptidase catalytic domain-like"/>
    <property type="match status" value="1"/>
</dbReference>
<keyword evidence="3" id="KW-0808">Transferase</keyword>
<gene>
    <name evidence="9" type="ORF">CP960_11995</name>
</gene>
<dbReference type="SUPFAM" id="SSF141523">
    <property type="entry name" value="L,D-transpeptidase catalytic domain-like"/>
    <property type="match status" value="1"/>
</dbReference>
<dbReference type="SUPFAM" id="SSF47090">
    <property type="entry name" value="PGBD-like"/>
    <property type="match status" value="1"/>
</dbReference>
<dbReference type="KEGG" id="ahs:AHALO_2041"/>
<keyword evidence="6 7" id="KW-0961">Cell wall biogenesis/degradation</keyword>
<dbReference type="RefSeq" id="WP_101185725.1">
    <property type="nucleotide sequence ID" value="NZ_CP031218.1"/>
</dbReference>
<keyword evidence="5 7" id="KW-0573">Peptidoglycan synthesis</keyword>
<evidence type="ECO:0000313" key="10">
    <source>
        <dbReference type="Proteomes" id="UP000233248"/>
    </source>
</evidence>
<dbReference type="Gene3D" id="1.10.101.10">
    <property type="entry name" value="PGBD-like superfamily/PGBD"/>
    <property type="match status" value="1"/>
</dbReference>
<comment type="caution">
    <text evidence="9">The sequence shown here is derived from an EMBL/GenBank/DDBJ whole genome shotgun (WGS) entry which is preliminary data.</text>
</comment>
<dbReference type="GO" id="GO:0071555">
    <property type="term" value="P:cell wall organization"/>
    <property type="evidence" value="ECO:0007669"/>
    <property type="project" value="UniProtKB-UniRule"/>
</dbReference>
<dbReference type="PANTHER" id="PTHR41533:SF2">
    <property type="entry name" value="BLR7131 PROTEIN"/>
    <property type="match status" value="1"/>
</dbReference>
<dbReference type="GO" id="GO:0008360">
    <property type="term" value="P:regulation of cell shape"/>
    <property type="evidence" value="ECO:0007669"/>
    <property type="project" value="UniProtKB-UniRule"/>
</dbReference>
<proteinExistence type="inferred from homology"/>
<keyword evidence="4 7" id="KW-0133">Cell shape</keyword>
<dbReference type="InterPro" id="IPR036365">
    <property type="entry name" value="PGBD-like_sf"/>
</dbReference>
<dbReference type="AlphaFoldDB" id="A0A2N1J051"/>
<reference evidence="9 10" key="1">
    <citation type="submission" date="2017-09" db="EMBL/GenBank/DDBJ databases">
        <title>Genomics of the genus Arcobacter.</title>
        <authorList>
            <person name="Perez-Cataluna A."/>
            <person name="Figueras M.J."/>
            <person name="Salas-Masso N."/>
        </authorList>
    </citation>
    <scope>NUCLEOTIDE SEQUENCE [LARGE SCALE GENOMIC DNA]</scope>
    <source>
        <strain evidence="9 10">DSM 18005</strain>
    </source>
</reference>
<dbReference type="CDD" id="cd16913">
    <property type="entry name" value="YkuD_like"/>
    <property type="match status" value="1"/>
</dbReference>
<dbReference type="GO" id="GO:0009252">
    <property type="term" value="P:peptidoglycan biosynthetic process"/>
    <property type="evidence" value="ECO:0007669"/>
    <property type="project" value="UniProtKB-UniPathway"/>
</dbReference>
<dbReference type="PANTHER" id="PTHR41533">
    <property type="entry name" value="L,D-TRANSPEPTIDASE HI_1667-RELATED"/>
    <property type="match status" value="1"/>
</dbReference>
<dbReference type="UniPathway" id="UPA00219"/>
<dbReference type="OrthoDB" id="9778545at2"/>
<feature type="active site" description="Proton donor/acceptor" evidence="7">
    <location>
        <position position="429"/>
    </location>
</feature>
<dbReference type="GO" id="GO:0004180">
    <property type="term" value="F:carboxypeptidase activity"/>
    <property type="evidence" value="ECO:0007669"/>
    <property type="project" value="UniProtKB-ARBA"/>
</dbReference>
<evidence type="ECO:0000256" key="3">
    <source>
        <dbReference type="ARBA" id="ARBA00022679"/>
    </source>
</evidence>
<dbReference type="EMBL" id="NXIF01000050">
    <property type="protein sequence ID" value="PKI79937.1"/>
    <property type="molecule type" value="Genomic_DNA"/>
</dbReference>
<evidence type="ECO:0000256" key="2">
    <source>
        <dbReference type="ARBA" id="ARBA00005992"/>
    </source>
</evidence>
<evidence type="ECO:0000259" key="8">
    <source>
        <dbReference type="PROSITE" id="PS52029"/>
    </source>
</evidence>
<dbReference type="InterPro" id="IPR052905">
    <property type="entry name" value="LD-transpeptidase_YkuD-like"/>
</dbReference>
<dbReference type="InterPro" id="IPR002477">
    <property type="entry name" value="Peptidoglycan-bd-like"/>
</dbReference>
<dbReference type="PROSITE" id="PS52029">
    <property type="entry name" value="LD_TPASE"/>
    <property type="match status" value="1"/>
</dbReference>